<gene>
    <name evidence="1" type="ORF">MXF72_10665</name>
</gene>
<evidence type="ECO:0000313" key="2">
    <source>
        <dbReference type="Proteomes" id="UP000830925"/>
    </source>
</evidence>
<sequence>MNDIATVRRPPYGAQSHGFIKDGARITAQMSEQGWLQSINSEGSMTTVVEGLYGALFYTSNHNCNLTNSNICDCVSRAPDMCKSLMLGAVYRTYSDSLSVCIDPAVVGIAYVTW</sequence>
<reference evidence="1" key="1">
    <citation type="submission" date="2022-04" db="EMBL/GenBank/DDBJ databases">
        <title>Genomic mining of Alcaligenes faecalis D334 producing ectoin and derivatives.</title>
        <authorList>
            <person name="Doan V.T."/>
            <person name="Quach N.T."/>
            <person name="Vu T.-H.-N."/>
            <person name="Phi Q.-T."/>
        </authorList>
    </citation>
    <scope>NUCLEOTIDE SEQUENCE</scope>
    <source>
        <strain evidence="1">D334</strain>
    </source>
</reference>
<dbReference type="AlphaFoldDB" id="A0AAE9KM79"/>
<proteinExistence type="predicted"/>
<protein>
    <submittedName>
        <fullName evidence="1">Uncharacterized protein</fullName>
    </submittedName>
</protein>
<dbReference type="EMBL" id="CP095873">
    <property type="protein sequence ID" value="UPL19893.1"/>
    <property type="molecule type" value="Genomic_DNA"/>
</dbReference>
<dbReference type="Proteomes" id="UP000830925">
    <property type="component" value="Chromosome"/>
</dbReference>
<dbReference type="RefSeq" id="WP_247965546.1">
    <property type="nucleotide sequence ID" value="NZ_CP095873.1"/>
</dbReference>
<evidence type="ECO:0000313" key="1">
    <source>
        <dbReference type="EMBL" id="UPL19893.1"/>
    </source>
</evidence>
<name>A0AAE9KM79_ALCFA</name>
<organism evidence="1 2">
    <name type="scientific">Alcaligenes faecalis</name>
    <dbReference type="NCBI Taxonomy" id="511"/>
    <lineage>
        <taxon>Bacteria</taxon>
        <taxon>Pseudomonadati</taxon>
        <taxon>Pseudomonadota</taxon>
        <taxon>Betaproteobacteria</taxon>
        <taxon>Burkholderiales</taxon>
        <taxon>Alcaligenaceae</taxon>
        <taxon>Alcaligenes</taxon>
    </lineage>
</organism>
<accession>A0AAE9KM79</accession>